<reference evidence="4 5" key="1">
    <citation type="submission" date="2024-05" db="EMBL/GenBank/DDBJ databases">
        <authorList>
            <person name="Duchaud E."/>
        </authorList>
    </citation>
    <scope>NUCLEOTIDE SEQUENCE [LARGE SCALE GENOMIC DNA]</scope>
    <source>
        <strain evidence="4">Ena-SAMPLE-TAB-13-05-2024-13:56:06:370-140305</strain>
    </source>
</reference>
<sequence length="113" mass="12843">MIKIYHNNRCSKSRNGLQILEESGKEFEVIKYLDNVPSEEELNAIVKLLGISPIELVRKNEKVWKESYKGKDLTDAEIIKAMVENPKLIERPIVINGDKAVIGRPPENISSII</sequence>
<dbReference type="CDD" id="cd03034">
    <property type="entry name" value="ArsC_ArsC"/>
    <property type="match status" value="1"/>
</dbReference>
<evidence type="ECO:0000256" key="1">
    <source>
        <dbReference type="ARBA" id="ARBA00007198"/>
    </source>
</evidence>
<keyword evidence="2 4" id="KW-0560">Oxidoreductase</keyword>
<gene>
    <name evidence="4" type="ORF">T190115A13A_30184</name>
</gene>
<accession>A0ABM9PNQ3</accession>
<dbReference type="RefSeq" id="WP_348738978.1">
    <property type="nucleotide sequence ID" value="NZ_CAXJRC010000033.1"/>
</dbReference>
<organism evidence="4 5">
    <name type="scientific">Tenacibaculum vairaonense</name>
    <dbReference type="NCBI Taxonomy" id="3137860"/>
    <lineage>
        <taxon>Bacteria</taxon>
        <taxon>Pseudomonadati</taxon>
        <taxon>Bacteroidota</taxon>
        <taxon>Flavobacteriia</taxon>
        <taxon>Flavobacteriales</taxon>
        <taxon>Flavobacteriaceae</taxon>
        <taxon>Tenacibaculum</taxon>
    </lineage>
</organism>
<dbReference type="SUPFAM" id="SSF52833">
    <property type="entry name" value="Thioredoxin-like"/>
    <property type="match status" value="1"/>
</dbReference>
<name>A0ABM9PNQ3_9FLAO</name>
<dbReference type="EMBL" id="CAXJRC010000033">
    <property type="protein sequence ID" value="CAL2107338.1"/>
    <property type="molecule type" value="Genomic_DNA"/>
</dbReference>
<dbReference type="InterPro" id="IPR006660">
    <property type="entry name" value="Arsenate_reductase-like"/>
</dbReference>
<dbReference type="InterPro" id="IPR006659">
    <property type="entry name" value="Arsenate_reductase"/>
</dbReference>
<evidence type="ECO:0000313" key="4">
    <source>
        <dbReference type="EMBL" id="CAL2107338.1"/>
    </source>
</evidence>
<dbReference type="PROSITE" id="PS51353">
    <property type="entry name" value="ARSC"/>
    <property type="match status" value="1"/>
</dbReference>
<dbReference type="PANTHER" id="PTHR30041">
    <property type="entry name" value="ARSENATE REDUCTASE"/>
    <property type="match status" value="1"/>
</dbReference>
<dbReference type="InterPro" id="IPR036249">
    <property type="entry name" value="Thioredoxin-like_sf"/>
</dbReference>
<comment type="caution">
    <text evidence="4">The sequence shown here is derived from an EMBL/GenBank/DDBJ whole genome shotgun (WGS) entry which is preliminary data.</text>
</comment>
<dbReference type="PANTHER" id="PTHR30041:SF4">
    <property type="entry name" value="ARSENATE REDUCTASE"/>
    <property type="match status" value="1"/>
</dbReference>
<keyword evidence="5" id="KW-1185">Reference proteome</keyword>
<dbReference type="Pfam" id="PF03960">
    <property type="entry name" value="ArsC"/>
    <property type="match status" value="1"/>
</dbReference>
<evidence type="ECO:0000256" key="2">
    <source>
        <dbReference type="ARBA" id="ARBA00023002"/>
    </source>
</evidence>
<evidence type="ECO:0000313" key="5">
    <source>
        <dbReference type="Proteomes" id="UP001497602"/>
    </source>
</evidence>
<proteinExistence type="inferred from homology"/>
<dbReference type="EC" id="1.20.4.1" evidence="4"/>
<comment type="similarity">
    <text evidence="1 3">Belongs to the ArsC family.</text>
</comment>
<protein>
    <submittedName>
        <fullName evidence="4">Arsenate reductase (Glutaredoxin)</fullName>
        <ecNumber evidence="4">1.20.4.1</ecNumber>
    </submittedName>
</protein>
<dbReference type="Proteomes" id="UP001497602">
    <property type="component" value="Unassembled WGS sequence"/>
</dbReference>
<dbReference type="GO" id="GO:0008794">
    <property type="term" value="F:arsenate reductase (glutaredoxin) activity"/>
    <property type="evidence" value="ECO:0007669"/>
    <property type="project" value="UniProtKB-EC"/>
</dbReference>
<dbReference type="NCBIfam" id="TIGR00014">
    <property type="entry name" value="arsC"/>
    <property type="match status" value="1"/>
</dbReference>
<evidence type="ECO:0000256" key="3">
    <source>
        <dbReference type="PROSITE-ProRule" id="PRU01282"/>
    </source>
</evidence>
<dbReference type="Gene3D" id="3.40.30.10">
    <property type="entry name" value="Glutaredoxin"/>
    <property type="match status" value="1"/>
</dbReference>